<gene>
    <name evidence="2" type="ORF">PENTCL1PPCAC_20438</name>
</gene>
<comment type="caution">
    <text evidence="2">The sequence shown here is derived from an EMBL/GenBank/DDBJ whole genome shotgun (WGS) entry which is preliminary data.</text>
</comment>
<evidence type="ECO:0000313" key="2">
    <source>
        <dbReference type="EMBL" id="GMS98263.1"/>
    </source>
</evidence>
<proteinExistence type="predicted"/>
<evidence type="ECO:0008006" key="4">
    <source>
        <dbReference type="Google" id="ProtNLM"/>
    </source>
</evidence>
<dbReference type="AlphaFoldDB" id="A0AAV5TUV0"/>
<accession>A0AAV5TUV0</accession>
<reference evidence="2" key="1">
    <citation type="submission" date="2023-10" db="EMBL/GenBank/DDBJ databases">
        <title>Genome assembly of Pristionchus species.</title>
        <authorList>
            <person name="Yoshida K."/>
            <person name="Sommer R.J."/>
        </authorList>
    </citation>
    <scope>NUCLEOTIDE SEQUENCE</scope>
    <source>
        <strain evidence="2">RS0144</strain>
    </source>
</reference>
<protein>
    <recommendedName>
        <fullName evidence="4">F-box domain-containing protein</fullName>
    </recommendedName>
</protein>
<feature type="chain" id="PRO_5043652483" description="F-box domain-containing protein" evidence="1">
    <location>
        <begin position="18"/>
        <end position="135"/>
    </location>
</feature>
<evidence type="ECO:0000313" key="3">
    <source>
        <dbReference type="Proteomes" id="UP001432027"/>
    </source>
</evidence>
<name>A0AAV5TUV0_9BILA</name>
<feature type="non-terminal residue" evidence="2">
    <location>
        <position position="1"/>
    </location>
</feature>
<feature type="signal peptide" evidence="1">
    <location>
        <begin position="1"/>
        <end position="17"/>
    </location>
</feature>
<dbReference type="Proteomes" id="UP001432027">
    <property type="component" value="Unassembled WGS sequence"/>
</dbReference>
<evidence type="ECO:0000256" key="1">
    <source>
        <dbReference type="SAM" id="SignalP"/>
    </source>
</evidence>
<sequence>THFLLLSIGLLTIRSHMDIFSLPNVFLQLMRTMYIKDRLRLRLICRAFEQLVAVTYAGYVHRGAISMRQFDKDGPIQFEFTIGDANFKPFDMTDENADELLHLRPRLFDGIRIGRLDFEFCLRLLSQINAKTLMI</sequence>
<dbReference type="EMBL" id="BTSX01000005">
    <property type="protein sequence ID" value="GMS98263.1"/>
    <property type="molecule type" value="Genomic_DNA"/>
</dbReference>
<keyword evidence="3" id="KW-1185">Reference proteome</keyword>
<organism evidence="2 3">
    <name type="scientific">Pristionchus entomophagus</name>
    <dbReference type="NCBI Taxonomy" id="358040"/>
    <lineage>
        <taxon>Eukaryota</taxon>
        <taxon>Metazoa</taxon>
        <taxon>Ecdysozoa</taxon>
        <taxon>Nematoda</taxon>
        <taxon>Chromadorea</taxon>
        <taxon>Rhabditida</taxon>
        <taxon>Rhabditina</taxon>
        <taxon>Diplogasteromorpha</taxon>
        <taxon>Diplogasteroidea</taxon>
        <taxon>Neodiplogasteridae</taxon>
        <taxon>Pristionchus</taxon>
    </lineage>
</organism>
<keyword evidence="1" id="KW-0732">Signal</keyword>